<keyword evidence="5" id="KW-0862">Zinc</keyword>
<dbReference type="SMART" id="SM00355">
    <property type="entry name" value="ZnF_C2H2"/>
    <property type="match status" value="5"/>
</dbReference>
<evidence type="ECO:0000256" key="1">
    <source>
        <dbReference type="ARBA" id="ARBA00004123"/>
    </source>
</evidence>
<dbReference type="SUPFAM" id="SSF57667">
    <property type="entry name" value="beta-beta-alpha zinc fingers"/>
    <property type="match status" value="3"/>
</dbReference>
<dbReference type="FunFam" id="3.30.160.60:FF:000065">
    <property type="entry name" value="B-cell CLL/lymphoma 6, member B"/>
    <property type="match status" value="1"/>
</dbReference>
<keyword evidence="12" id="KW-1185">Reference proteome</keyword>
<dbReference type="Gene3D" id="3.30.160.60">
    <property type="entry name" value="Classic Zinc Finger"/>
    <property type="match status" value="4"/>
</dbReference>
<dbReference type="EMBL" id="OX597836">
    <property type="protein sequence ID" value="CAI9739621.1"/>
    <property type="molecule type" value="Genomic_DNA"/>
</dbReference>
<feature type="domain" description="C2H2-type" evidence="10">
    <location>
        <begin position="2"/>
        <end position="29"/>
    </location>
</feature>
<dbReference type="GO" id="GO:0005634">
    <property type="term" value="C:nucleus"/>
    <property type="evidence" value="ECO:0007669"/>
    <property type="project" value="UniProtKB-SubCell"/>
</dbReference>
<evidence type="ECO:0000256" key="8">
    <source>
        <dbReference type="ARBA" id="ARBA00023242"/>
    </source>
</evidence>
<proteinExistence type="predicted"/>
<evidence type="ECO:0000256" key="3">
    <source>
        <dbReference type="ARBA" id="ARBA00022737"/>
    </source>
</evidence>
<evidence type="ECO:0000259" key="10">
    <source>
        <dbReference type="PROSITE" id="PS50157"/>
    </source>
</evidence>
<dbReference type="PANTHER" id="PTHR24379">
    <property type="entry name" value="KRAB AND ZINC FINGER DOMAIN-CONTAINING"/>
    <property type="match status" value="1"/>
</dbReference>
<keyword evidence="4 9" id="KW-0863">Zinc-finger</keyword>
<evidence type="ECO:0000313" key="12">
    <source>
        <dbReference type="Proteomes" id="UP001162480"/>
    </source>
</evidence>
<gene>
    <name evidence="11" type="ORF">OCTVUL_1B002088</name>
</gene>
<accession>A0AA36BS70</accession>
<evidence type="ECO:0000256" key="6">
    <source>
        <dbReference type="ARBA" id="ARBA00023015"/>
    </source>
</evidence>
<dbReference type="Pfam" id="PF00096">
    <property type="entry name" value="zf-C2H2"/>
    <property type="match status" value="3"/>
</dbReference>
<name>A0AA36BS70_OCTVU</name>
<dbReference type="PROSITE" id="PS50157">
    <property type="entry name" value="ZINC_FINGER_C2H2_2"/>
    <property type="match status" value="4"/>
</dbReference>
<evidence type="ECO:0000256" key="5">
    <source>
        <dbReference type="ARBA" id="ARBA00022833"/>
    </source>
</evidence>
<evidence type="ECO:0000256" key="9">
    <source>
        <dbReference type="PROSITE-ProRule" id="PRU00042"/>
    </source>
</evidence>
<keyword evidence="7" id="KW-0804">Transcription</keyword>
<feature type="domain" description="C2H2-type" evidence="10">
    <location>
        <begin position="146"/>
        <end position="173"/>
    </location>
</feature>
<dbReference type="GO" id="GO:0008270">
    <property type="term" value="F:zinc ion binding"/>
    <property type="evidence" value="ECO:0007669"/>
    <property type="project" value="UniProtKB-KW"/>
</dbReference>
<dbReference type="FunFam" id="3.30.160.60:FF:001289">
    <property type="entry name" value="Zinc finger protein 574"/>
    <property type="match status" value="1"/>
</dbReference>
<dbReference type="Proteomes" id="UP001162480">
    <property type="component" value="Chromosome 23"/>
</dbReference>
<reference evidence="11" key="1">
    <citation type="submission" date="2023-08" db="EMBL/GenBank/DDBJ databases">
        <authorList>
            <person name="Alioto T."/>
            <person name="Alioto T."/>
            <person name="Gomez Garrido J."/>
        </authorList>
    </citation>
    <scope>NUCLEOTIDE SEQUENCE</scope>
</reference>
<feature type="domain" description="C2H2-type" evidence="10">
    <location>
        <begin position="118"/>
        <end position="145"/>
    </location>
</feature>
<dbReference type="PANTHER" id="PTHR24379:SF127">
    <property type="entry name" value="BLOODY FINGERS-RELATED"/>
    <property type="match status" value="1"/>
</dbReference>
<sequence>MCTCSLCSKTFTSKSSLTTHMRSHYGVKPYQCDICKKRFTRNTSLNYHKLVHEEKFRFTCKLCDKHFRHRGHFNHGDVPFSIHDIAKDERTHNPIRCQSTPYRYFVPILHLFRGVKPYQCDICKKRFTRNTSLNYHKLVHEEKFRFTCKHCDKHFRHRGHFNDHVLKHFIDEPFECGRCDKTFPSRQKSRDHVKVCNATDATPSKTMQQKVHEAHWQYFLP</sequence>
<dbReference type="GO" id="GO:0000977">
    <property type="term" value="F:RNA polymerase II transcription regulatory region sequence-specific DNA binding"/>
    <property type="evidence" value="ECO:0007669"/>
    <property type="project" value="TreeGrafter"/>
</dbReference>
<dbReference type="Pfam" id="PF12874">
    <property type="entry name" value="zf-met"/>
    <property type="match status" value="1"/>
</dbReference>
<keyword evidence="6" id="KW-0805">Transcription regulation</keyword>
<organism evidence="11 12">
    <name type="scientific">Octopus vulgaris</name>
    <name type="common">Common octopus</name>
    <dbReference type="NCBI Taxonomy" id="6645"/>
    <lineage>
        <taxon>Eukaryota</taxon>
        <taxon>Metazoa</taxon>
        <taxon>Spiralia</taxon>
        <taxon>Lophotrochozoa</taxon>
        <taxon>Mollusca</taxon>
        <taxon>Cephalopoda</taxon>
        <taxon>Coleoidea</taxon>
        <taxon>Octopodiformes</taxon>
        <taxon>Octopoda</taxon>
        <taxon>Incirrata</taxon>
        <taxon>Octopodidae</taxon>
        <taxon>Octopus</taxon>
    </lineage>
</organism>
<feature type="domain" description="C2H2-type" evidence="10">
    <location>
        <begin position="30"/>
        <end position="57"/>
    </location>
</feature>
<evidence type="ECO:0000256" key="4">
    <source>
        <dbReference type="ARBA" id="ARBA00022771"/>
    </source>
</evidence>
<dbReference type="GO" id="GO:0000981">
    <property type="term" value="F:DNA-binding transcription factor activity, RNA polymerase II-specific"/>
    <property type="evidence" value="ECO:0007669"/>
    <property type="project" value="TreeGrafter"/>
</dbReference>
<comment type="subcellular location">
    <subcellularLocation>
        <location evidence="1">Nucleus</location>
    </subcellularLocation>
</comment>
<evidence type="ECO:0000256" key="7">
    <source>
        <dbReference type="ARBA" id="ARBA00023163"/>
    </source>
</evidence>
<dbReference type="AlphaFoldDB" id="A0AA36BS70"/>
<dbReference type="FunFam" id="3.30.160.60:FF:000624">
    <property type="entry name" value="zinc finger protein 697"/>
    <property type="match status" value="1"/>
</dbReference>
<keyword evidence="3" id="KW-0677">Repeat</keyword>
<dbReference type="InterPro" id="IPR013087">
    <property type="entry name" value="Znf_C2H2_type"/>
</dbReference>
<dbReference type="PROSITE" id="PS00028">
    <property type="entry name" value="ZINC_FINGER_C2H2_1"/>
    <property type="match status" value="4"/>
</dbReference>
<evidence type="ECO:0000313" key="11">
    <source>
        <dbReference type="EMBL" id="CAI9739621.1"/>
    </source>
</evidence>
<keyword evidence="2" id="KW-0479">Metal-binding</keyword>
<dbReference type="InterPro" id="IPR036236">
    <property type="entry name" value="Znf_C2H2_sf"/>
</dbReference>
<keyword evidence="8" id="KW-0539">Nucleus</keyword>
<evidence type="ECO:0000256" key="2">
    <source>
        <dbReference type="ARBA" id="ARBA00022723"/>
    </source>
</evidence>
<protein>
    <submittedName>
        <fullName evidence="11">---NA</fullName>
    </submittedName>
</protein>